<evidence type="ECO:0000313" key="1">
    <source>
        <dbReference type="EMBL" id="KAJ3009764.1"/>
    </source>
</evidence>
<comment type="caution">
    <text evidence="1">The sequence shown here is derived from an EMBL/GenBank/DDBJ whole genome shotgun (WGS) entry which is preliminary data.</text>
</comment>
<organism evidence="1 2">
    <name type="scientific">Trametes sanguinea</name>
    <dbReference type="NCBI Taxonomy" id="158606"/>
    <lineage>
        <taxon>Eukaryota</taxon>
        <taxon>Fungi</taxon>
        <taxon>Dikarya</taxon>
        <taxon>Basidiomycota</taxon>
        <taxon>Agaricomycotina</taxon>
        <taxon>Agaricomycetes</taxon>
        <taxon>Polyporales</taxon>
        <taxon>Polyporaceae</taxon>
        <taxon>Trametes</taxon>
    </lineage>
</organism>
<sequence>MVRLSSQDTKAALTNYRAIMVPDPSQRTSHVSSEETADASKPMGIASGVSTAAKVDEEDRAEQEHLPLLPTLARTNVSTELPRKYSDSRMQFFSTLAAFIALATSTMATPASLTPKVDSSLIERAAQYSDHCGANPKCTGSLRSNCNVALALIDPDTIEFSSLRMPLWLLIGTASTVIYDTGGAGQNPVSGQTIINTAKAILQECGQTCGSYGTNNDGCTTCHVTIDYRA</sequence>
<dbReference type="EMBL" id="JANSHE010000521">
    <property type="protein sequence ID" value="KAJ3009764.1"/>
    <property type="molecule type" value="Genomic_DNA"/>
</dbReference>
<evidence type="ECO:0000313" key="2">
    <source>
        <dbReference type="Proteomes" id="UP001144978"/>
    </source>
</evidence>
<reference evidence="1" key="1">
    <citation type="submission" date="2022-08" db="EMBL/GenBank/DDBJ databases">
        <title>Genome Sequence of Pycnoporus sanguineus.</title>
        <authorList>
            <person name="Buettner E."/>
        </authorList>
    </citation>
    <scope>NUCLEOTIDE SEQUENCE</scope>
    <source>
        <strain evidence="1">CG-C14</strain>
    </source>
</reference>
<accession>A0ACC1Q6L9</accession>
<gene>
    <name evidence="1" type="ORF">NUW54_g2681</name>
</gene>
<dbReference type="Proteomes" id="UP001144978">
    <property type="component" value="Unassembled WGS sequence"/>
</dbReference>
<name>A0ACC1Q6L9_9APHY</name>
<keyword evidence="2" id="KW-1185">Reference proteome</keyword>
<proteinExistence type="predicted"/>
<protein>
    <submittedName>
        <fullName evidence="1">Uncharacterized protein</fullName>
    </submittedName>
</protein>